<dbReference type="InterPro" id="IPR050321">
    <property type="entry name" value="Glycosyltr_2/OpgH_subfam"/>
</dbReference>
<evidence type="ECO:0000313" key="9">
    <source>
        <dbReference type="EMBL" id="SZX62676.1"/>
    </source>
</evidence>
<evidence type="ECO:0000313" key="11">
    <source>
        <dbReference type="Proteomes" id="UP000256970"/>
    </source>
</evidence>
<keyword evidence="5 8" id="KW-1133">Transmembrane helix</keyword>
<evidence type="ECO:0000256" key="3">
    <source>
        <dbReference type="ARBA" id="ARBA00022679"/>
    </source>
</evidence>
<dbReference type="SUPFAM" id="SSF53448">
    <property type="entry name" value="Nucleotide-diphospho-sugar transferases"/>
    <property type="match status" value="1"/>
</dbReference>
<keyword evidence="3" id="KW-0808">Transferase</keyword>
<sequence length="1039" mass="111219">MQQPRSSDQGLPLVFRDESLDEYGATQQADPYNPFAVPPARQNTLRSSAPGVLLARNDGSNRARSAASAESAAGGFVSPFASFSGRSNSSSGGGQYPLPVFPPVAVQGNFNSSNSSSVSASSGSSSFRTRGVPPLAAAAMAAAAAAGPAQDERMMYGQEIASDYAMTPEQAAAAEAEAAAAVGGDTRALRDTFSMGGAFPPINSSYPNISAAGAAAACDAAGYAAAAADQRFPLVQQHSLPLVPPPPAAMPLHGYGAAADVPQRPMGMLNPANWFAKKQAPPAGPRPSALQVAASRMPERVVWAPRKAPRPTKLHFSPLALLLLLAFLGAAGYYFYVRVAFTLNMGSHTWYGVLVLVVEIIGLTAVVPYGMLLPFHTLSSGSKGLPVDDGRAILPPEKRFRVHILVPCYKESLEVITNTVTAALAAEVPPGVTRVLYLCDDGKDPQKADFIASLGDEAQYVSGRSRAPGEINGKSANLNNCLRNVIFKEYEGRAAEIPARELVVVFDADMAARRHFLLKVLEAMWDDSISLCLTPQAFSNINPGSDIFNNINQQFWQYVLPGCDALGYIACTGTNFCLRARSLAAVGWFPEYTITEDYALSMELKSAGFKGTYLNEHLAVGEAPDEIRNVCRQRSRWTKGHMQIFFSRRCPLLNWKLPLVHKILYTNGTWAYFCTILTTLVFLFVPFNSLVFGYHPVAFSYEFAVAATVYLPLNFALMNFVHTPRHLKGQWMASVSNHILTFTYMKAVANTLLSIVGVKAKAGFKATDKSGGANPISAIKNLGSNLISSMSRAGSSGLPTTSQQSGVVASPLSAAAAAMAGGQRVVPARPPPMSSKVVVGADGRPRVLPPRPMTKSELIQAELKQQQAAQKKPRRGCWVWINAKTLEGALDPLFLAFSLCVSLAALAAGIWTVIRSSAFSGITVSSWDEFTQIFTSGRLDVYLLVPMLWALYNALPPLLFFVYFFTKGRLLQGLCSFAQVFGLILAAVAVASLWLGMLVPYTGVTDAPVFSDIQASFNSVLAKTLSNVPHMPPSSPARP</sequence>
<evidence type="ECO:0000256" key="2">
    <source>
        <dbReference type="ARBA" id="ARBA00022676"/>
    </source>
</evidence>
<comment type="subcellular location">
    <subcellularLocation>
        <location evidence="1">Membrane</location>
        <topology evidence="1">Multi-pass membrane protein</topology>
    </subcellularLocation>
</comment>
<evidence type="ECO:0000313" key="10">
    <source>
        <dbReference type="EMBL" id="SZX77467.1"/>
    </source>
</evidence>
<keyword evidence="2" id="KW-0328">Glycosyltransferase</keyword>
<dbReference type="STRING" id="3088.A0A383WJ25"/>
<feature type="transmembrane region" description="Helical" evidence="8">
    <location>
        <begin position="316"/>
        <end position="337"/>
    </location>
</feature>
<dbReference type="GO" id="GO:0016020">
    <property type="term" value="C:membrane"/>
    <property type="evidence" value="ECO:0007669"/>
    <property type="project" value="UniProtKB-SubCell"/>
</dbReference>
<proteinExistence type="predicted"/>
<feature type="transmembrane region" description="Helical" evidence="8">
    <location>
        <begin position="349"/>
        <end position="373"/>
    </location>
</feature>
<evidence type="ECO:0000256" key="5">
    <source>
        <dbReference type="ARBA" id="ARBA00022989"/>
    </source>
</evidence>
<evidence type="ECO:0000256" key="4">
    <source>
        <dbReference type="ARBA" id="ARBA00022692"/>
    </source>
</evidence>
<feature type="compositionally biased region" description="Low complexity" evidence="7">
    <location>
        <begin position="55"/>
        <end position="71"/>
    </location>
</feature>
<dbReference type="AlphaFoldDB" id="A0A383WJ25"/>
<dbReference type="InterPro" id="IPR029044">
    <property type="entry name" value="Nucleotide-diphossugar_trans"/>
</dbReference>
<name>A0A383WJ25_TETOB</name>
<feature type="transmembrane region" description="Helical" evidence="8">
    <location>
        <begin position="977"/>
        <end position="999"/>
    </location>
</feature>
<evidence type="ECO:0000256" key="1">
    <source>
        <dbReference type="ARBA" id="ARBA00004141"/>
    </source>
</evidence>
<dbReference type="Gene3D" id="3.90.550.10">
    <property type="entry name" value="Spore Coat Polysaccharide Biosynthesis Protein SpsA, Chain A"/>
    <property type="match status" value="1"/>
</dbReference>
<evidence type="ECO:0000256" key="7">
    <source>
        <dbReference type="SAM" id="MobiDB-lite"/>
    </source>
</evidence>
<dbReference type="GO" id="GO:0016757">
    <property type="term" value="F:glycosyltransferase activity"/>
    <property type="evidence" value="ECO:0007669"/>
    <property type="project" value="UniProtKB-KW"/>
</dbReference>
<dbReference type="Proteomes" id="UP000256970">
    <property type="component" value="Unassembled WGS sequence"/>
</dbReference>
<evidence type="ECO:0000256" key="6">
    <source>
        <dbReference type="ARBA" id="ARBA00023136"/>
    </source>
</evidence>
<dbReference type="EMBL" id="FNXT01001285">
    <property type="protein sequence ID" value="SZX77467.1"/>
    <property type="molecule type" value="Genomic_DNA"/>
</dbReference>
<dbReference type="EMBL" id="FNXT01000253">
    <property type="protein sequence ID" value="SZX62676.1"/>
    <property type="molecule type" value="Genomic_DNA"/>
</dbReference>
<feature type="region of interest" description="Disordered" evidence="7">
    <location>
        <begin position="26"/>
        <end position="71"/>
    </location>
</feature>
<keyword evidence="11" id="KW-1185">Reference proteome</keyword>
<keyword evidence="4 8" id="KW-0812">Transmembrane</keyword>
<feature type="transmembrane region" description="Helical" evidence="8">
    <location>
        <begin position="670"/>
        <end position="692"/>
    </location>
</feature>
<gene>
    <name evidence="10" type="ORF">BQ4739_LOCUS17819</name>
    <name evidence="9" type="ORF">BQ4739_LOCUS3272</name>
</gene>
<feature type="transmembrane region" description="Helical" evidence="8">
    <location>
        <begin position="941"/>
        <end position="965"/>
    </location>
</feature>
<dbReference type="PANTHER" id="PTHR43867">
    <property type="entry name" value="CELLULOSE SYNTHASE CATALYTIC SUBUNIT A [UDP-FORMING]"/>
    <property type="match status" value="1"/>
</dbReference>
<accession>A0A383WJ25</accession>
<protein>
    <recommendedName>
        <fullName evidence="12">Glycosyltransferase 2-like domain-containing protein</fullName>
    </recommendedName>
</protein>
<evidence type="ECO:0008006" key="12">
    <source>
        <dbReference type="Google" id="ProtNLM"/>
    </source>
</evidence>
<keyword evidence="6 8" id="KW-0472">Membrane</keyword>
<dbReference type="Pfam" id="PF13641">
    <property type="entry name" value="Glyco_tranf_2_3"/>
    <property type="match status" value="1"/>
</dbReference>
<dbReference type="PANTHER" id="PTHR43867:SF2">
    <property type="entry name" value="CELLULOSE SYNTHASE CATALYTIC SUBUNIT A [UDP-FORMING]"/>
    <property type="match status" value="1"/>
</dbReference>
<feature type="transmembrane region" description="Helical" evidence="8">
    <location>
        <begin position="698"/>
        <end position="721"/>
    </location>
</feature>
<reference evidence="10 11" key="1">
    <citation type="submission" date="2016-10" db="EMBL/GenBank/DDBJ databases">
        <authorList>
            <person name="Cai Z."/>
        </authorList>
    </citation>
    <scope>NUCLEOTIDE SEQUENCE [LARGE SCALE GENOMIC DNA]</scope>
</reference>
<feature type="transmembrane region" description="Helical" evidence="8">
    <location>
        <begin position="893"/>
        <end position="914"/>
    </location>
</feature>
<organism evidence="10 11">
    <name type="scientific">Tetradesmus obliquus</name>
    <name type="common">Green alga</name>
    <name type="synonym">Acutodesmus obliquus</name>
    <dbReference type="NCBI Taxonomy" id="3088"/>
    <lineage>
        <taxon>Eukaryota</taxon>
        <taxon>Viridiplantae</taxon>
        <taxon>Chlorophyta</taxon>
        <taxon>core chlorophytes</taxon>
        <taxon>Chlorophyceae</taxon>
        <taxon>CS clade</taxon>
        <taxon>Sphaeropleales</taxon>
        <taxon>Scenedesmaceae</taxon>
        <taxon>Tetradesmus</taxon>
    </lineage>
</organism>
<evidence type="ECO:0000256" key="8">
    <source>
        <dbReference type="SAM" id="Phobius"/>
    </source>
</evidence>